<dbReference type="InterPro" id="IPR029032">
    <property type="entry name" value="AhpD-like"/>
</dbReference>
<dbReference type="eggNOG" id="ENOG502SUAP">
    <property type="taxonomic scope" value="Eukaryota"/>
</dbReference>
<dbReference type="OMA" id="NCMPACF"/>
<reference evidence="1 2" key="1">
    <citation type="journal article" date="2013" name="PLoS Genet.">
        <title>The genome and development-dependent transcriptomes of Pyronema confluens: a window into fungal evolution.</title>
        <authorList>
            <person name="Traeger S."/>
            <person name="Altegoer F."/>
            <person name="Freitag M."/>
            <person name="Gabaldon T."/>
            <person name="Kempken F."/>
            <person name="Kumar A."/>
            <person name="Marcet-Houben M."/>
            <person name="Poggeler S."/>
            <person name="Stajich J.E."/>
            <person name="Nowrousian M."/>
        </authorList>
    </citation>
    <scope>NUCLEOTIDE SEQUENCE [LARGE SCALE GENOMIC DNA]</scope>
    <source>
        <strain evidence="2">CBS 100304</strain>
        <tissue evidence="1">Vegetative mycelium</tissue>
    </source>
</reference>
<evidence type="ECO:0000313" key="2">
    <source>
        <dbReference type="Proteomes" id="UP000018144"/>
    </source>
</evidence>
<dbReference type="OrthoDB" id="3707757at2759"/>
<gene>
    <name evidence="1" type="ORF">PCON_08442</name>
</gene>
<name>U4LLU9_PYROM</name>
<sequence>MTDRAAFLATYVTPNAPPNAPTFNPSHLTLPSSFPYPLRISLYTAVFCALKRGDLVDSLFTYFVDSANNDATETFLAARSAITTTVLFSGAPQVLPASLALAGQARFRGLEVPSNDRGHVTESTLQLGRETHTDIYKASANSAVFSMLGEFVGDVEYALVCMGFGLFMGGEGLKEKELVLAAAITAMGARRQAGSHLKACFGFGWGLEEVKAVVEMVEGMAEYLGVKGAAGYDVEKLQLEALATLAASEAK</sequence>
<dbReference type="EMBL" id="HF935433">
    <property type="protein sequence ID" value="CCX30300.1"/>
    <property type="molecule type" value="Genomic_DNA"/>
</dbReference>
<organism evidence="1 2">
    <name type="scientific">Pyronema omphalodes (strain CBS 100304)</name>
    <name type="common">Pyronema confluens</name>
    <dbReference type="NCBI Taxonomy" id="1076935"/>
    <lineage>
        <taxon>Eukaryota</taxon>
        <taxon>Fungi</taxon>
        <taxon>Dikarya</taxon>
        <taxon>Ascomycota</taxon>
        <taxon>Pezizomycotina</taxon>
        <taxon>Pezizomycetes</taxon>
        <taxon>Pezizales</taxon>
        <taxon>Pyronemataceae</taxon>
        <taxon>Pyronema</taxon>
    </lineage>
</organism>
<keyword evidence="2" id="KW-1185">Reference proteome</keyword>
<protein>
    <recommendedName>
        <fullName evidence="3">Carboxymuconolactone decarboxylase-like domain-containing protein</fullName>
    </recommendedName>
</protein>
<accession>U4LLU9</accession>
<dbReference type="Gene3D" id="1.20.1290.10">
    <property type="entry name" value="AhpD-like"/>
    <property type="match status" value="1"/>
</dbReference>
<dbReference type="Proteomes" id="UP000018144">
    <property type="component" value="Unassembled WGS sequence"/>
</dbReference>
<dbReference type="SUPFAM" id="SSF69118">
    <property type="entry name" value="AhpD-like"/>
    <property type="match status" value="1"/>
</dbReference>
<evidence type="ECO:0000313" key="1">
    <source>
        <dbReference type="EMBL" id="CCX30300.1"/>
    </source>
</evidence>
<dbReference type="AlphaFoldDB" id="U4LLU9"/>
<proteinExistence type="predicted"/>
<evidence type="ECO:0008006" key="3">
    <source>
        <dbReference type="Google" id="ProtNLM"/>
    </source>
</evidence>